<keyword evidence="3" id="KW-1185">Reference proteome</keyword>
<feature type="compositionally biased region" description="Basic and acidic residues" evidence="1">
    <location>
        <begin position="216"/>
        <end position="237"/>
    </location>
</feature>
<feature type="region of interest" description="Disordered" evidence="1">
    <location>
        <begin position="187"/>
        <end position="237"/>
    </location>
</feature>
<organism evidence="2 3">
    <name type="scientific">Oidiodendron maius (strain Zn)</name>
    <dbReference type="NCBI Taxonomy" id="913774"/>
    <lineage>
        <taxon>Eukaryota</taxon>
        <taxon>Fungi</taxon>
        <taxon>Dikarya</taxon>
        <taxon>Ascomycota</taxon>
        <taxon>Pezizomycotina</taxon>
        <taxon>Leotiomycetes</taxon>
        <taxon>Leotiomycetes incertae sedis</taxon>
        <taxon>Myxotrichaceae</taxon>
        <taxon>Oidiodendron</taxon>
    </lineage>
</organism>
<protein>
    <submittedName>
        <fullName evidence="2">Uncharacterized protein</fullName>
    </submittedName>
</protein>
<dbReference type="InParanoid" id="A0A0C3HVV0"/>
<reference evidence="2 3" key="1">
    <citation type="submission" date="2014-04" db="EMBL/GenBank/DDBJ databases">
        <authorList>
            <consortium name="DOE Joint Genome Institute"/>
            <person name="Kuo A."/>
            <person name="Martino E."/>
            <person name="Perotto S."/>
            <person name="Kohler A."/>
            <person name="Nagy L.G."/>
            <person name="Floudas D."/>
            <person name="Copeland A."/>
            <person name="Barry K.W."/>
            <person name="Cichocki N."/>
            <person name="Veneault-Fourrey C."/>
            <person name="LaButti K."/>
            <person name="Lindquist E.A."/>
            <person name="Lipzen A."/>
            <person name="Lundell T."/>
            <person name="Morin E."/>
            <person name="Murat C."/>
            <person name="Sun H."/>
            <person name="Tunlid A."/>
            <person name="Henrissat B."/>
            <person name="Grigoriev I.V."/>
            <person name="Hibbett D.S."/>
            <person name="Martin F."/>
            <person name="Nordberg H.P."/>
            <person name="Cantor M.N."/>
            <person name="Hua S.X."/>
        </authorList>
    </citation>
    <scope>NUCLEOTIDE SEQUENCE [LARGE SCALE GENOMIC DNA]</scope>
    <source>
        <strain evidence="2 3">Zn</strain>
    </source>
</reference>
<gene>
    <name evidence="2" type="ORF">OIDMADRAFT_99402</name>
</gene>
<dbReference type="OrthoDB" id="674963at2759"/>
<proteinExistence type="predicted"/>
<dbReference type="Proteomes" id="UP000054321">
    <property type="component" value="Unassembled WGS sequence"/>
</dbReference>
<dbReference type="STRING" id="913774.A0A0C3HVV0"/>
<dbReference type="InterPro" id="IPR007590">
    <property type="entry name" value="Saf4/Yju2"/>
</dbReference>
<evidence type="ECO:0000256" key="1">
    <source>
        <dbReference type="SAM" id="MobiDB-lite"/>
    </source>
</evidence>
<dbReference type="GO" id="GO:0000398">
    <property type="term" value="P:mRNA splicing, via spliceosome"/>
    <property type="evidence" value="ECO:0007669"/>
    <property type="project" value="InterPro"/>
</dbReference>
<reference evidence="3" key="2">
    <citation type="submission" date="2015-01" db="EMBL/GenBank/DDBJ databases">
        <title>Evolutionary Origins and Diversification of the Mycorrhizal Mutualists.</title>
        <authorList>
            <consortium name="DOE Joint Genome Institute"/>
            <consortium name="Mycorrhizal Genomics Consortium"/>
            <person name="Kohler A."/>
            <person name="Kuo A."/>
            <person name="Nagy L.G."/>
            <person name="Floudas D."/>
            <person name="Copeland A."/>
            <person name="Barry K.W."/>
            <person name="Cichocki N."/>
            <person name="Veneault-Fourrey C."/>
            <person name="LaButti K."/>
            <person name="Lindquist E.A."/>
            <person name="Lipzen A."/>
            <person name="Lundell T."/>
            <person name="Morin E."/>
            <person name="Murat C."/>
            <person name="Riley R."/>
            <person name="Ohm R."/>
            <person name="Sun H."/>
            <person name="Tunlid A."/>
            <person name="Henrissat B."/>
            <person name="Grigoriev I.V."/>
            <person name="Hibbett D.S."/>
            <person name="Martin F."/>
        </authorList>
    </citation>
    <scope>NUCLEOTIDE SEQUENCE [LARGE SCALE GENOMIC DNA]</scope>
    <source>
        <strain evidence="3">Zn</strain>
    </source>
</reference>
<dbReference type="PANTHER" id="PTHR12111">
    <property type="entry name" value="SPLICING FACTOR YJU2"/>
    <property type="match status" value="1"/>
</dbReference>
<name>A0A0C3HVV0_OIDMZ</name>
<dbReference type="HOGENOM" id="CLU_053603_1_0_1"/>
<dbReference type="AlphaFoldDB" id="A0A0C3HVV0"/>
<dbReference type="Pfam" id="PF04502">
    <property type="entry name" value="Saf4_Yju2"/>
    <property type="match status" value="1"/>
</dbReference>
<dbReference type="EMBL" id="KN832870">
    <property type="protein sequence ID" value="KIN07090.1"/>
    <property type="molecule type" value="Genomic_DNA"/>
</dbReference>
<evidence type="ECO:0000313" key="2">
    <source>
        <dbReference type="EMBL" id="KIN07090.1"/>
    </source>
</evidence>
<dbReference type="PANTHER" id="PTHR12111:SF1">
    <property type="entry name" value="SPLICING FACTOR YJU2"/>
    <property type="match status" value="1"/>
</dbReference>
<sequence length="237" mass="26896">MRQVAMPFKYYPPDLDPSKLVRSRAPKQAGPKVQLVGLMAPLPKMHSMRRTHLQGSQLQYTQKPPTRNTILSQSTTYTSAARSTFKMDLKNMDYECERGVKRNTEPWRMNSGGKEDKEKIAMQEMETQALDTTWETSVADALSEIRMRNARNARVGKDGLEIGTEDEEAARRAVMRQAALEEIIDEDTEDDGRVGQLRRKSLINGTTSNPYAQPRKSCEEKESFLGDIDDQKKPSLV</sequence>
<accession>A0A0C3HVV0</accession>
<dbReference type="GO" id="GO:0071006">
    <property type="term" value="C:U2-type catalytic step 1 spliceosome"/>
    <property type="evidence" value="ECO:0007669"/>
    <property type="project" value="TreeGrafter"/>
</dbReference>
<evidence type="ECO:0000313" key="3">
    <source>
        <dbReference type="Proteomes" id="UP000054321"/>
    </source>
</evidence>